<evidence type="ECO:0000313" key="1">
    <source>
        <dbReference type="EMBL" id="MCM8747583.1"/>
    </source>
</evidence>
<dbReference type="Proteomes" id="UP001165306">
    <property type="component" value="Unassembled WGS sequence"/>
</dbReference>
<keyword evidence="2" id="KW-1185">Reference proteome</keyword>
<organism evidence="1 2">
    <name type="scientific">Thermalbibacter longus</name>
    <dbReference type="NCBI Taxonomy" id="2951981"/>
    <lineage>
        <taxon>Bacteria</taxon>
        <taxon>Pseudomonadati</taxon>
        <taxon>Thermomicrobiota</taxon>
        <taxon>Thermomicrobia</taxon>
        <taxon>Thermomicrobiales</taxon>
        <taxon>Thermomicrobiaceae</taxon>
        <taxon>Thermalbibacter</taxon>
    </lineage>
</organism>
<reference evidence="1" key="1">
    <citation type="submission" date="2022-06" db="EMBL/GenBank/DDBJ databases">
        <title>CFH 74404 Thermomicrobiaceae sp.</title>
        <authorList>
            <person name="Ming H."/>
            <person name="Li W.-J."/>
            <person name="Zhao Z."/>
        </authorList>
    </citation>
    <scope>NUCLEOTIDE SEQUENCE</scope>
    <source>
        <strain evidence="1">CFH 74404</strain>
    </source>
</reference>
<gene>
    <name evidence="1" type="ORF">NET02_00325</name>
</gene>
<accession>A0AA41WCM2</accession>
<proteinExistence type="predicted"/>
<dbReference type="AlphaFoldDB" id="A0AA41WCM2"/>
<evidence type="ECO:0000313" key="2">
    <source>
        <dbReference type="Proteomes" id="UP001165306"/>
    </source>
</evidence>
<name>A0AA41WCM2_9BACT</name>
<dbReference type="EMBL" id="JAMSLR010000001">
    <property type="protein sequence ID" value="MCM8747583.1"/>
    <property type="molecule type" value="Genomic_DNA"/>
</dbReference>
<protein>
    <submittedName>
        <fullName evidence="1">Uncharacterized protein</fullName>
    </submittedName>
</protein>
<sequence length="74" mass="8453">MGVRPGWLAVQFLVGDHVEIYFVPPEHDRSLAGALRAYSSVALPDQQSFREAIERAWHEHVQEHFLGESLEPRS</sequence>
<comment type="caution">
    <text evidence="1">The sequence shown here is derived from an EMBL/GenBank/DDBJ whole genome shotgun (WGS) entry which is preliminary data.</text>
</comment>